<keyword evidence="4" id="KW-0347">Helicase</keyword>
<keyword evidence="7" id="KW-0234">DNA repair</keyword>
<evidence type="ECO:0000256" key="4">
    <source>
        <dbReference type="ARBA" id="ARBA00022806"/>
    </source>
</evidence>
<dbReference type="GO" id="GO:0005524">
    <property type="term" value="F:ATP binding"/>
    <property type="evidence" value="ECO:0007669"/>
    <property type="project" value="UniProtKB-KW"/>
</dbReference>
<evidence type="ECO:0000256" key="5">
    <source>
        <dbReference type="ARBA" id="ARBA00022840"/>
    </source>
</evidence>
<evidence type="ECO:0000313" key="10">
    <source>
        <dbReference type="Proteomes" id="UP000070174"/>
    </source>
</evidence>
<evidence type="ECO:0000256" key="2">
    <source>
        <dbReference type="ARBA" id="ARBA00022763"/>
    </source>
</evidence>
<keyword evidence="5" id="KW-0067">ATP-binding</keyword>
<dbReference type="InterPro" id="IPR038726">
    <property type="entry name" value="PDDEXK_AddAB-type"/>
</dbReference>
<sequence length="870" mass="102364">MKKIIFRSPREDLDFESLKGERTLVVLPSQSAINFYIRDMLRRGMDINKTEFETFDGLGRRNRAKRPDGILKYLVLSKLMKEELRDFKIFPETVDLALDFFDELAENYLGPRDVEKIPGELFVGLAKVFESYVNYFADKGYDIYGRVKEESIRASKFDSIIISGFLEFGKTEEEIIKILSDLSEKEEKNIFIDLPFNFMESDILDGLIKKLESYGFALDERESIDYKREIDRDKIKVLSSKDNFYNLFFSELKLLLKDEKVSDLTILSGSPILSEKIRGRGRLQGLEFNIPRKERSLLEREFVALLDYFLDKSKANTLKRVRLSYFPLSVDVINLESSLMSYNFKKLGDIDFSRQRDLRLNEGELDDFVKGVDLLKDEKISLSEELSYYLEFFKNYLESPRGRIEKVLERDPESPLIRDQRFLEELDQVFVKMEALREFYKSIDLSDFVLILKKYIEKIRLDEVQNLEGLEISNQASNYYRDFKNLILIGFDESYQEDKRSNFIYKQESQEVMEELGLVKDNFKRDYSYLIYDLLVAENILILCGDKDKGFSKLLNSLILELDLEVEEVKKIYETGKLYRTREVKENKYIIDAGQLGEINKKISERPYSVTDFDILKECPRRFLFERVYRIGKLEKDYEDRFFIEAGEKYHKVLETYFKQEEGFHEDKLLKIILEVENLGDFDDFSFFDKLSVLNSQKILGDYIKKDLEGQAKYGYKPAYFEEGFETEINSLKIRGRIDRIDALGDKEILMDYKRSGVKKKKEIDELKSFQMPLYAIARKKLGKKIAMANYGSIKRGEIATVIKNSDFLPKDDKGRYYMTDEDLRDLLIKFEAEIVRLTSNIRSGDYESTSDCKNCDYLEICENKESFNG</sequence>
<gene>
    <name evidence="9" type="ORF">HMPREF3229_00326</name>
</gene>
<comment type="caution">
    <text evidence="9">The sequence shown here is derived from an EMBL/GenBank/DDBJ whole genome shotgun (WGS) entry which is preliminary data.</text>
</comment>
<dbReference type="GO" id="GO:0006281">
    <property type="term" value="P:DNA repair"/>
    <property type="evidence" value="ECO:0007669"/>
    <property type="project" value="UniProtKB-KW"/>
</dbReference>
<dbReference type="AlphaFoldDB" id="A0A133PS18"/>
<dbReference type="Gene3D" id="3.90.320.10">
    <property type="match status" value="1"/>
</dbReference>
<dbReference type="Pfam" id="PF12705">
    <property type="entry name" value="PDDEXK_1"/>
    <property type="match status" value="1"/>
</dbReference>
<keyword evidence="1" id="KW-0547">Nucleotide-binding</keyword>
<evidence type="ECO:0000256" key="6">
    <source>
        <dbReference type="ARBA" id="ARBA00023125"/>
    </source>
</evidence>
<dbReference type="GO" id="GO:0016787">
    <property type="term" value="F:hydrolase activity"/>
    <property type="evidence" value="ECO:0007669"/>
    <property type="project" value="UniProtKB-KW"/>
</dbReference>
<dbReference type="InterPro" id="IPR011604">
    <property type="entry name" value="PDDEXK-like_dom_sf"/>
</dbReference>
<evidence type="ECO:0000256" key="7">
    <source>
        <dbReference type="ARBA" id="ARBA00023204"/>
    </source>
</evidence>
<evidence type="ECO:0000259" key="8">
    <source>
        <dbReference type="Pfam" id="PF12705"/>
    </source>
</evidence>
<evidence type="ECO:0000313" key="9">
    <source>
        <dbReference type="EMBL" id="KXA31603.1"/>
    </source>
</evidence>
<protein>
    <recommendedName>
        <fullName evidence="8">PD-(D/E)XK endonuclease-like domain-containing protein</fullName>
    </recommendedName>
</protein>
<dbReference type="EMBL" id="LRQE01000006">
    <property type="protein sequence ID" value="KXA31603.1"/>
    <property type="molecule type" value="Genomic_DNA"/>
</dbReference>
<keyword evidence="3" id="KW-0378">Hydrolase</keyword>
<proteinExistence type="predicted"/>
<dbReference type="GO" id="GO:0004386">
    <property type="term" value="F:helicase activity"/>
    <property type="evidence" value="ECO:0007669"/>
    <property type="project" value="UniProtKB-KW"/>
</dbReference>
<name>A0A133PS18_9FIRM</name>
<dbReference type="GO" id="GO:0003677">
    <property type="term" value="F:DNA binding"/>
    <property type="evidence" value="ECO:0007669"/>
    <property type="project" value="UniProtKB-KW"/>
</dbReference>
<dbReference type="RefSeq" id="WP_060799640.1">
    <property type="nucleotide sequence ID" value="NZ_KQ957088.1"/>
</dbReference>
<keyword evidence="2" id="KW-0227">DNA damage</keyword>
<reference evidence="9 10" key="1">
    <citation type="submission" date="2016-01" db="EMBL/GenBank/DDBJ databases">
        <authorList>
            <person name="Oliw E.H."/>
        </authorList>
    </citation>
    <scope>NUCLEOTIDE SEQUENCE [LARGE SCALE GENOMIC DNA]</scope>
    <source>
        <strain evidence="9 10">CMW7756A</strain>
    </source>
</reference>
<dbReference type="Proteomes" id="UP000070174">
    <property type="component" value="Unassembled WGS sequence"/>
</dbReference>
<evidence type="ECO:0000256" key="1">
    <source>
        <dbReference type="ARBA" id="ARBA00022741"/>
    </source>
</evidence>
<dbReference type="PATRIC" id="fig|54005.3.peg.322"/>
<evidence type="ECO:0000256" key="3">
    <source>
        <dbReference type="ARBA" id="ARBA00022801"/>
    </source>
</evidence>
<accession>A0A133PS18</accession>
<feature type="domain" description="PD-(D/E)XK endonuclease-like" evidence="8">
    <location>
        <begin position="608"/>
        <end position="863"/>
    </location>
</feature>
<organism evidence="9">
    <name type="scientific">Peptoniphilus harei</name>
    <dbReference type="NCBI Taxonomy" id="54005"/>
    <lineage>
        <taxon>Bacteria</taxon>
        <taxon>Bacillati</taxon>
        <taxon>Bacillota</taxon>
        <taxon>Tissierellia</taxon>
        <taxon>Tissierellales</taxon>
        <taxon>Peptoniphilaceae</taxon>
        <taxon>Peptoniphilus</taxon>
    </lineage>
</organism>
<keyword evidence="6" id="KW-0238">DNA-binding</keyword>